<reference evidence="1" key="1">
    <citation type="submission" date="2022-08" db="UniProtKB">
        <authorList>
            <consortium name="EnsemblMetazoa"/>
        </authorList>
    </citation>
    <scope>IDENTIFICATION</scope>
    <source>
        <strain evidence="1">Israel</strain>
    </source>
</reference>
<evidence type="ECO:0000313" key="2">
    <source>
        <dbReference type="Proteomes" id="UP000092462"/>
    </source>
</evidence>
<dbReference type="AlphaFoldDB" id="A0A1B0DIR7"/>
<accession>A0A1B0DIR7</accession>
<protein>
    <submittedName>
        <fullName evidence="1">Uncharacterized protein</fullName>
    </submittedName>
</protein>
<keyword evidence="2" id="KW-1185">Reference proteome</keyword>
<dbReference type="VEuPathDB" id="VectorBase:PPAI008054"/>
<dbReference type="EMBL" id="AJVK01063009">
    <property type="status" value="NOT_ANNOTATED_CDS"/>
    <property type="molecule type" value="Genomic_DNA"/>
</dbReference>
<sequence length="88" mass="10208">MNWWSTIVRPVYLVLKMSNYVIWFLKRHSSRLSMTSYRRNLVNWTLGVGMLSQSLIGQTNIGGVVRLAIEKDSSRLLTSLPIIRNVRD</sequence>
<evidence type="ECO:0000313" key="1">
    <source>
        <dbReference type="EnsemblMetazoa" id="PPAI008054-PA"/>
    </source>
</evidence>
<organism evidence="1 2">
    <name type="scientific">Phlebotomus papatasi</name>
    <name type="common">Sandfly</name>
    <dbReference type="NCBI Taxonomy" id="29031"/>
    <lineage>
        <taxon>Eukaryota</taxon>
        <taxon>Metazoa</taxon>
        <taxon>Ecdysozoa</taxon>
        <taxon>Arthropoda</taxon>
        <taxon>Hexapoda</taxon>
        <taxon>Insecta</taxon>
        <taxon>Pterygota</taxon>
        <taxon>Neoptera</taxon>
        <taxon>Endopterygota</taxon>
        <taxon>Diptera</taxon>
        <taxon>Nematocera</taxon>
        <taxon>Psychodoidea</taxon>
        <taxon>Psychodidae</taxon>
        <taxon>Phlebotomus</taxon>
        <taxon>Phlebotomus</taxon>
    </lineage>
</organism>
<dbReference type="Proteomes" id="UP000092462">
    <property type="component" value="Unassembled WGS sequence"/>
</dbReference>
<dbReference type="EnsemblMetazoa" id="PPAI008054-RA">
    <property type="protein sequence ID" value="PPAI008054-PA"/>
    <property type="gene ID" value="PPAI008054"/>
</dbReference>
<name>A0A1B0DIR7_PHLPP</name>
<proteinExistence type="predicted"/>